<dbReference type="AlphaFoldDB" id="A0A4Y7TE23"/>
<dbReference type="OrthoDB" id="3020506at2759"/>
<keyword evidence="5" id="KW-1185">Reference proteome</keyword>
<keyword evidence="2" id="KW-0472">Membrane</keyword>
<feature type="transmembrane region" description="Helical" evidence="2">
    <location>
        <begin position="174"/>
        <end position="198"/>
    </location>
</feature>
<feature type="domain" description="DUF6533" evidence="3">
    <location>
        <begin position="379"/>
        <end position="423"/>
    </location>
</feature>
<feature type="transmembrane region" description="Helical" evidence="2">
    <location>
        <begin position="127"/>
        <end position="150"/>
    </location>
</feature>
<feature type="transmembrane region" description="Helical" evidence="2">
    <location>
        <begin position="569"/>
        <end position="588"/>
    </location>
</feature>
<sequence length="692" mass="77944">MADSPEAQQAMLAALVAAYRANSYSNYIAMAGFSVVVADFLQTFPDEVRLMWPTQLSVPKALFFTLRYFIFVNNVFGALYSLPTNRNPEQCYDAFLRNCIASTLLVVGAEAVLFIRLYAFAGRGKKMFFYLILQFVAVHGTTYPLMVLFLKSVKFGPMPFPNMACMPIAVKSDYLAAIFVVLLFGVFMVMAIMVTILVRRHRVSRYKNGLLSVLYRDGLTYFLSLSFLLSANIFVNFFASAGYKFLFTQAAIDLHAILSTRMLLHLRAWAERDKARQESHAIQLIPQNTRTLDGMGYVTDLPLSPEEIRKRELELEMERFGMHGTRFDETGAVFVNVTTTKHDGSVFRNLAFPSLMDPATLAKLQAIVKGFHTTKYVNYLGVSGHALIVSDFLHTFPDEVRLMWPTPLSVPKVLFFSIRYYVLVHHVFALLYGLPTGLAPEVCRDRFIRIGISSILLVTFSEAILFLRVYAFSGKNKKMLAYLILQFLAIHASAFVLLTKFLQTVKFVKLPIPNLVCMPAEAKNIMLGGVFAILLGSVVIAMFIMIYIAFRKHRNFNSALLTVFYRDGIFYFICLSVLAAGNIIVNLAAPDGGFKFLLVQTEIDIHVILSTRMLLHLRKWAERERKQGRGDLTGTMAGAMEYSTAITGIGRNRAPSPMLFQKREIAFQMKSINSSEGTGTTQERDATRSEWG</sequence>
<gene>
    <name evidence="4" type="ORF">FA13DRAFT_1791025</name>
</gene>
<feature type="transmembrane region" description="Helical" evidence="2">
    <location>
        <begin position="479"/>
        <end position="505"/>
    </location>
</feature>
<evidence type="ECO:0000313" key="5">
    <source>
        <dbReference type="Proteomes" id="UP000298030"/>
    </source>
</evidence>
<reference evidence="4 5" key="1">
    <citation type="journal article" date="2019" name="Nat. Ecol. Evol.">
        <title>Megaphylogeny resolves global patterns of mushroom evolution.</title>
        <authorList>
            <person name="Varga T."/>
            <person name="Krizsan K."/>
            <person name="Foldi C."/>
            <person name="Dima B."/>
            <person name="Sanchez-Garcia M."/>
            <person name="Sanchez-Ramirez S."/>
            <person name="Szollosi G.J."/>
            <person name="Szarkandi J.G."/>
            <person name="Papp V."/>
            <person name="Albert L."/>
            <person name="Andreopoulos W."/>
            <person name="Angelini C."/>
            <person name="Antonin V."/>
            <person name="Barry K.W."/>
            <person name="Bougher N.L."/>
            <person name="Buchanan P."/>
            <person name="Buyck B."/>
            <person name="Bense V."/>
            <person name="Catcheside P."/>
            <person name="Chovatia M."/>
            <person name="Cooper J."/>
            <person name="Damon W."/>
            <person name="Desjardin D."/>
            <person name="Finy P."/>
            <person name="Geml J."/>
            <person name="Haridas S."/>
            <person name="Hughes K."/>
            <person name="Justo A."/>
            <person name="Karasinski D."/>
            <person name="Kautmanova I."/>
            <person name="Kiss B."/>
            <person name="Kocsube S."/>
            <person name="Kotiranta H."/>
            <person name="LaButti K.M."/>
            <person name="Lechner B.E."/>
            <person name="Liimatainen K."/>
            <person name="Lipzen A."/>
            <person name="Lukacs Z."/>
            <person name="Mihaltcheva S."/>
            <person name="Morgado L.N."/>
            <person name="Niskanen T."/>
            <person name="Noordeloos M.E."/>
            <person name="Ohm R.A."/>
            <person name="Ortiz-Santana B."/>
            <person name="Ovrebo C."/>
            <person name="Racz N."/>
            <person name="Riley R."/>
            <person name="Savchenko A."/>
            <person name="Shiryaev A."/>
            <person name="Soop K."/>
            <person name="Spirin V."/>
            <person name="Szebenyi C."/>
            <person name="Tomsovsky M."/>
            <person name="Tulloss R.E."/>
            <person name="Uehling J."/>
            <person name="Grigoriev I.V."/>
            <person name="Vagvolgyi C."/>
            <person name="Papp T."/>
            <person name="Martin F.M."/>
            <person name="Miettinen O."/>
            <person name="Hibbett D.S."/>
            <person name="Nagy L.G."/>
        </authorList>
    </citation>
    <scope>NUCLEOTIDE SEQUENCE [LARGE SCALE GENOMIC DNA]</scope>
    <source>
        <strain evidence="4 5">FP101781</strain>
    </source>
</reference>
<feature type="transmembrane region" description="Helical" evidence="2">
    <location>
        <begin position="219"/>
        <end position="239"/>
    </location>
</feature>
<protein>
    <recommendedName>
        <fullName evidence="3">DUF6533 domain-containing protein</fullName>
    </recommendedName>
</protein>
<proteinExistence type="predicted"/>
<feature type="transmembrane region" description="Helical" evidence="2">
    <location>
        <begin position="447"/>
        <end position="467"/>
    </location>
</feature>
<keyword evidence="2" id="KW-0812">Transmembrane</keyword>
<evidence type="ECO:0000256" key="2">
    <source>
        <dbReference type="SAM" id="Phobius"/>
    </source>
</evidence>
<evidence type="ECO:0000259" key="3">
    <source>
        <dbReference type="Pfam" id="PF20151"/>
    </source>
</evidence>
<feature type="compositionally biased region" description="Polar residues" evidence="1">
    <location>
        <begin position="671"/>
        <end position="681"/>
    </location>
</feature>
<organism evidence="4 5">
    <name type="scientific">Coprinellus micaceus</name>
    <name type="common">Glistening ink-cap mushroom</name>
    <name type="synonym">Coprinus micaceus</name>
    <dbReference type="NCBI Taxonomy" id="71717"/>
    <lineage>
        <taxon>Eukaryota</taxon>
        <taxon>Fungi</taxon>
        <taxon>Dikarya</taxon>
        <taxon>Basidiomycota</taxon>
        <taxon>Agaricomycotina</taxon>
        <taxon>Agaricomycetes</taxon>
        <taxon>Agaricomycetidae</taxon>
        <taxon>Agaricales</taxon>
        <taxon>Agaricineae</taxon>
        <taxon>Psathyrellaceae</taxon>
        <taxon>Coprinellus</taxon>
    </lineage>
</organism>
<evidence type="ECO:0000313" key="4">
    <source>
        <dbReference type="EMBL" id="TEB32198.1"/>
    </source>
</evidence>
<comment type="caution">
    <text evidence="4">The sequence shown here is derived from an EMBL/GenBank/DDBJ whole genome shotgun (WGS) entry which is preliminary data.</text>
</comment>
<feature type="domain" description="DUF6533" evidence="3">
    <location>
        <begin position="27"/>
        <end position="71"/>
    </location>
</feature>
<accession>A0A4Y7TE23</accession>
<dbReference type="EMBL" id="QPFP01000016">
    <property type="protein sequence ID" value="TEB32198.1"/>
    <property type="molecule type" value="Genomic_DNA"/>
</dbReference>
<feature type="transmembrane region" description="Helical" evidence="2">
    <location>
        <begin position="24"/>
        <end position="41"/>
    </location>
</feature>
<dbReference type="InterPro" id="IPR045340">
    <property type="entry name" value="DUF6533"/>
</dbReference>
<name>A0A4Y7TE23_COPMI</name>
<feature type="compositionally biased region" description="Basic and acidic residues" evidence="1">
    <location>
        <begin position="682"/>
        <end position="692"/>
    </location>
</feature>
<keyword evidence="2" id="KW-1133">Transmembrane helix</keyword>
<dbReference type="Pfam" id="PF20151">
    <property type="entry name" value="DUF6533"/>
    <property type="match status" value="2"/>
</dbReference>
<evidence type="ECO:0000256" key="1">
    <source>
        <dbReference type="SAM" id="MobiDB-lite"/>
    </source>
</evidence>
<dbReference type="Proteomes" id="UP000298030">
    <property type="component" value="Unassembled WGS sequence"/>
</dbReference>
<feature type="transmembrane region" description="Helical" evidence="2">
    <location>
        <begin position="61"/>
        <end position="82"/>
    </location>
</feature>
<feature type="transmembrane region" description="Helical" evidence="2">
    <location>
        <begin position="525"/>
        <end position="548"/>
    </location>
</feature>
<feature type="transmembrane region" description="Helical" evidence="2">
    <location>
        <begin position="413"/>
        <end position="435"/>
    </location>
</feature>
<feature type="region of interest" description="Disordered" evidence="1">
    <location>
        <begin position="671"/>
        <end position="692"/>
    </location>
</feature>
<feature type="transmembrane region" description="Helical" evidence="2">
    <location>
        <begin position="94"/>
        <end position="115"/>
    </location>
</feature>